<evidence type="ECO:0000256" key="3">
    <source>
        <dbReference type="ARBA" id="ARBA00022776"/>
    </source>
</evidence>
<feature type="domain" description="Cullin family profile" evidence="7">
    <location>
        <begin position="416"/>
        <end position="624"/>
    </location>
</feature>
<dbReference type="InterPro" id="IPR014786">
    <property type="entry name" value="ANAPC2_C"/>
</dbReference>
<evidence type="ECO:0000313" key="8">
    <source>
        <dbReference type="EMBL" id="GJE99308.1"/>
    </source>
</evidence>
<reference evidence="8 9" key="1">
    <citation type="submission" date="2021-08" db="EMBL/GenBank/DDBJ databases">
        <title>Draft Genome Sequence of Phanerochaete sordida strain YK-624.</title>
        <authorList>
            <person name="Mori T."/>
            <person name="Dohra H."/>
            <person name="Suzuki T."/>
            <person name="Kawagishi H."/>
            <person name="Hirai H."/>
        </authorList>
    </citation>
    <scope>NUCLEOTIDE SEQUENCE [LARGE SCALE GENOMIC DNA]</scope>
    <source>
        <strain evidence="8 9">YK-624</strain>
    </source>
</reference>
<evidence type="ECO:0000256" key="5">
    <source>
        <dbReference type="ARBA" id="ARBA00023306"/>
    </source>
</evidence>
<dbReference type="Pfam" id="PF25773">
    <property type="entry name" value="TPR_ANAPC2"/>
    <property type="match status" value="1"/>
</dbReference>
<dbReference type="SMART" id="SM01013">
    <property type="entry name" value="APC2"/>
    <property type="match status" value="1"/>
</dbReference>
<gene>
    <name evidence="8" type="ORF">PsYK624_155620</name>
</gene>
<dbReference type="GO" id="GO:0006511">
    <property type="term" value="P:ubiquitin-dependent protein catabolic process"/>
    <property type="evidence" value="ECO:0007669"/>
    <property type="project" value="InterPro"/>
</dbReference>
<dbReference type="InterPro" id="IPR044554">
    <property type="entry name" value="ANAPC2"/>
</dbReference>
<evidence type="ECO:0000256" key="6">
    <source>
        <dbReference type="PROSITE-ProRule" id="PRU00330"/>
    </source>
</evidence>
<evidence type="ECO:0000256" key="4">
    <source>
        <dbReference type="ARBA" id="ARBA00022786"/>
    </source>
</evidence>
<keyword evidence="9" id="KW-1185">Reference proteome</keyword>
<dbReference type="GO" id="GO:0005680">
    <property type="term" value="C:anaphase-promoting complex"/>
    <property type="evidence" value="ECO:0007669"/>
    <property type="project" value="TreeGrafter"/>
</dbReference>
<keyword evidence="3" id="KW-0498">Mitosis</keyword>
<evidence type="ECO:0000256" key="1">
    <source>
        <dbReference type="ARBA" id="ARBA00016068"/>
    </source>
</evidence>
<sequence>MATPALCNQVAEKWQRSFAKLNREKEGITGLLEFTQGWLMASDQLRPRDKAGLATKPQYDKAKLRECFEIIRACNLHAVFLDDYLDAIGRQLPAITNDIDFYMKMYEREPTAEHIANLISIAARWQRAWAPLPEMGASALSAFTCTFQTHLYSILPPSFTTGFRDLISATFDFTSFEAAPQWLLTRFPCPHGIPRPDFTLWTIMQELGLIERYETLILSVCYERIEGHVLEASEKVWDRQMLQEMRDWMSREVVPWLTMPYARDARSAEHATMLMKNVGSRLDYHVCKTLADLRTREIFDIIIDYPDSRPALDDMKECLQRVDQRSQLVQSLRKANRRRLLHPGADTKLILTQYVSIIRCLRIVDPQGVLLFKVADPIRRYLRDRPDTIRCIVASLVGDGESGDSLVDENEPIQPINQTQLEDYTDPNWEPEPMDAGPEFRANKPSDIISTLISIYDSQELFVKELQILLAQRLLAITDGNFDRERRNIEILKIRFGEAALQVCEVMLRDMTDSRRTDQHIQQQKASDLHPTIISRHFWPPLQANTFVMPGQFRKIQEDYASEFHVFKPDKKLLWMSHLGSINLQVELDDRTVEVEVPPLEAAFIELFSEQDEWSVPELVEKVGSIERPQAIKALVTWVELGVLKEDSPDHYRLLKTAEESGSAAKSSGKQPTAVVEELPPVVTVQQQQAEQMRVFWKFIEGMLTNLGQLPLDRIQQMLKFAPNYDRNIDQLAAFMEAARREGLVTVTNGVWKLQRD</sequence>
<dbReference type="Gene3D" id="1.20.1310.10">
    <property type="entry name" value="Cullin Repeats"/>
    <property type="match status" value="1"/>
</dbReference>
<dbReference type="SMART" id="SM00182">
    <property type="entry name" value="CULLIN"/>
    <property type="match status" value="1"/>
</dbReference>
<dbReference type="SUPFAM" id="SSF75632">
    <property type="entry name" value="Cullin homology domain"/>
    <property type="match status" value="1"/>
</dbReference>
<keyword evidence="5" id="KW-0131">Cell cycle</keyword>
<accession>A0A9P3GQN2</accession>
<dbReference type="GO" id="GO:0051301">
    <property type="term" value="P:cell division"/>
    <property type="evidence" value="ECO:0007669"/>
    <property type="project" value="UniProtKB-KW"/>
</dbReference>
<dbReference type="OrthoDB" id="5581181at2759"/>
<keyword evidence="4" id="KW-0833">Ubl conjugation pathway</keyword>
<dbReference type="InterPro" id="IPR036390">
    <property type="entry name" value="WH_DNA-bd_sf"/>
</dbReference>
<dbReference type="EMBL" id="BPQB01000106">
    <property type="protein sequence ID" value="GJE99308.1"/>
    <property type="molecule type" value="Genomic_DNA"/>
</dbReference>
<dbReference type="Gene3D" id="1.10.10.10">
    <property type="entry name" value="Winged helix-like DNA-binding domain superfamily/Winged helix DNA-binding domain"/>
    <property type="match status" value="1"/>
</dbReference>
<dbReference type="Pfam" id="PF08672">
    <property type="entry name" value="ANAPC2"/>
    <property type="match status" value="1"/>
</dbReference>
<name>A0A9P3GQN2_9APHY</name>
<keyword evidence="2" id="KW-0132">Cell division</keyword>
<comment type="caution">
    <text evidence="8">The sequence shown here is derived from an EMBL/GenBank/DDBJ whole genome shotgun (WGS) entry which is preliminary data.</text>
</comment>
<proteinExistence type="inferred from homology"/>
<dbReference type="GO" id="GO:0070979">
    <property type="term" value="P:protein K11-linked ubiquitination"/>
    <property type="evidence" value="ECO:0007669"/>
    <property type="project" value="TreeGrafter"/>
</dbReference>
<dbReference type="InterPro" id="IPR059120">
    <property type="entry name" value="Cullin-like_AB"/>
</dbReference>
<dbReference type="InterPro" id="IPR036388">
    <property type="entry name" value="WH-like_DNA-bd_sf"/>
</dbReference>
<dbReference type="SUPFAM" id="SSF46785">
    <property type="entry name" value="Winged helix' DNA-binding domain"/>
    <property type="match status" value="1"/>
</dbReference>
<dbReference type="InterPro" id="IPR057975">
    <property type="entry name" value="TPR_ANAPC2"/>
</dbReference>
<dbReference type="GO" id="GO:0007091">
    <property type="term" value="P:metaphase/anaphase transition of mitotic cell cycle"/>
    <property type="evidence" value="ECO:0007669"/>
    <property type="project" value="TreeGrafter"/>
</dbReference>
<dbReference type="Pfam" id="PF26557">
    <property type="entry name" value="Cullin_AB"/>
    <property type="match status" value="1"/>
</dbReference>
<dbReference type="AlphaFoldDB" id="A0A9P3GQN2"/>
<organism evidence="8 9">
    <name type="scientific">Phanerochaete sordida</name>
    <dbReference type="NCBI Taxonomy" id="48140"/>
    <lineage>
        <taxon>Eukaryota</taxon>
        <taxon>Fungi</taxon>
        <taxon>Dikarya</taxon>
        <taxon>Basidiomycota</taxon>
        <taxon>Agaricomycotina</taxon>
        <taxon>Agaricomycetes</taxon>
        <taxon>Polyporales</taxon>
        <taxon>Phanerochaetaceae</taxon>
        <taxon>Phanerochaete</taxon>
    </lineage>
</organism>
<dbReference type="InterPro" id="IPR016158">
    <property type="entry name" value="Cullin_homology"/>
</dbReference>
<dbReference type="Gene3D" id="3.30.230.130">
    <property type="entry name" value="Cullin, Chain C, Domain 2"/>
    <property type="match status" value="1"/>
</dbReference>
<dbReference type="GO" id="GO:0031625">
    <property type="term" value="F:ubiquitin protein ligase binding"/>
    <property type="evidence" value="ECO:0007669"/>
    <property type="project" value="InterPro"/>
</dbReference>
<dbReference type="PROSITE" id="PS50069">
    <property type="entry name" value="CULLIN_2"/>
    <property type="match status" value="1"/>
</dbReference>
<dbReference type="PANTHER" id="PTHR45957">
    <property type="entry name" value="ANAPHASE-PROMOTING COMPLEX SUBUNIT 2"/>
    <property type="match status" value="1"/>
</dbReference>
<dbReference type="InterPro" id="IPR036317">
    <property type="entry name" value="Cullin_homology_sf"/>
</dbReference>
<dbReference type="PANTHER" id="PTHR45957:SF1">
    <property type="entry name" value="ANAPHASE-PROMOTING COMPLEX SUBUNIT 2"/>
    <property type="match status" value="1"/>
</dbReference>
<evidence type="ECO:0000259" key="7">
    <source>
        <dbReference type="PROSITE" id="PS50069"/>
    </source>
</evidence>
<evidence type="ECO:0000256" key="2">
    <source>
        <dbReference type="ARBA" id="ARBA00022618"/>
    </source>
</evidence>
<dbReference type="Proteomes" id="UP000703269">
    <property type="component" value="Unassembled WGS sequence"/>
</dbReference>
<evidence type="ECO:0000313" key="9">
    <source>
        <dbReference type="Proteomes" id="UP000703269"/>
    </source>
</evidence>
<protein>
    <recommendedName>
        <fullName evidence="1">Anaphase-promoting complex subunit 2</fullName>
    </recommendedName>
</protein>
<comment type="similarity">
    <text evidence="6">Belongs to the cullin family.</text>
</comment>